<dbReference type="EMBL" id="QETB01000001">
    <property type="protein sequence ID" value="PWF27393.1"/>
    <property type="molecule type" value="Genomic_DNA"/>
</dbReference>
<dbReference type="PANTHER" id="PTHR37316">
    <property type="entry name" value="TEICHOIC ACID GLYCEROL-PHOSPHATE PRIMASE"/>
    <property type="match status" value="1"/>
</dbReference>
<keyword evidence="6" id="KW-0472">Membrane</keyword>
<dbReference type="AlphaFoldDB" id="A0A2V1K8E5"/>
<keyword evidence="5" id="KW-0777">Teichoic acid biosynthesis</keyword>
<evidence type="ECO:0000256" key="1">
    <source>
        <dbReference type="ARBA" id="ARBA00004202"/>
    </source>
</evidence>
<keyword evidence="8" id="KW-1185">Reference proteome</keyword>
<dbReference type="Proteomes" id="UP000245283">
    <property type="component" value="Unassembled WGS sequence"/>
</dbReference>
<dbReference type="Gene3D" id="3.40.50.11820">
    <property type="match status" value="1"/>
</dbReference>
<comment type="similarity">
    <text evidence="2">Belongs to the CDP-glycerol glycerophosphotransferase family.</text>
</comment>
<dbReference type="GO" id="GO:0019350">
    <property type="term" value="P:teichoic acid biosynthetic process"/>
    <property type="evidence" value="ECO:0007669"/>
    <property type="project" value="UniProtKB-KW"/>
</dbReference>
<organism evidence="7 8">
    <name type="scientific">Ancrocorticia populi</name>
    <dbReference type="NCBI Taxonomy" id="2175228"/>
    <lineage>
        <taxon>Bacteria</taxon>
        <taxon>Bacillati</taxon>
        <taxon>Actinomycetota</taxon>
        <taxon>Actinomycetes</taxon>
        <taxon>Actinomycetales</taxon>
        <taxon>Actinomycetaceae</taxon>
        <taxon>Ancrocorticia</taxon>
    </lineage>
</organism>
<keyword evidence="4" id="KW-0808">Transferase</keyword>
<dbReference type="InterPro" id="IPR043149">
    <property type="entry name" value="TagF_N"/>
</dbReference>
<name>A0A2V1K8E5_9ACTO</name>
<evidence type="ECO:0000256" key="3">
    <source>
        <dbReference type="ARBA" id="ARBA00022475"/>
    </source>
</evidence>
<comment type="caution">
    <text evidence="7">The sequence shown here is derived from an EMBL/GenBank/DDBJ whole genome shotgun (WGS) entry which is preliminary data.</text>
</comment>
<evidence type="ECO:0000256" key="5">
    <source>
        <dbReference type="ARBA" id="ARBA00022944"/>
    </source>
</evidence>
<keyword evidence="3" id="KW-1003">Cell membrane</keyword>
<gene>
    <name evidence="7" type="ORF">DD236_03130</name>
</gene>
<evidence type="ECO:0000256" key="2">
    <source>
        <dbReference type="ARBA" id="ARBA00010488"/>
    </source>
</evidence>
<evidence type="ECO:0008006" key="9">
    <source>
        <dbReference type="Google" id="ProtNLM"/>
    </source>
</evidence>
<evidence type="ECO:0000313" key="8">
    <source>
        <dbReference type="Proteomes" id="UP000245283"/>
    </source>
</evidence>
<reference evidence="8" key="1">
    <citation type="submission" date="2018-05" db="EMBL/GenBank/DDBJ databases">
        <authorList>
            <person name="Li Y."/>
        </authorList>
    </citation>
    <scope>NUCLEOTIDE SEQUENCE [LARGE SCALE GENOMIC DNA]</scope>
    <source>
        <strain evidence="8">sk1b4</strain>
    </source>
</reference>
<dbReference type="PANTHER" id="PTHR37316:SF3">
    <property type="entry name" value="TEICHOIC ACID GLYCEROL-PHOSPHATE TRANSFERASE"/>
    <property type="match status" value="1"/>
</dbReference>
<dbReference type="InterPro" id="IPR007554">
    <property type="entry name" value="Glycerophosphate_synth"/>
</dbReference>
<accession>A0A2V1K8E5</accession>
<dbReference type="GO" id="GO:0047355">
    <property type="term" value="F:CDP-glycerol glycerophosphotransferase activity"/>
    <property type="evidence" value="ECO:0007669"/>
    <property type="project" value="InterPro"/>
</dbReference>
<evidence type="ECO:0000256" key="6">
    <source>
        <dbReference type="ARBA" id="ARBA00023136"/>
    </source>
</evidence>
<dbReference type="GO" id="GO:0005886">
    <property type="term" value="C:plasma membrane"/>
    <property type="evidence" value="ECO:0007669"/>
    <property type="project" value="UniProtKB-SubCell"/>
</dbReference>
<comment type="subcellular location">
    <subcellularLocation>
        <location evidence="1">Cell membrane</location>
        <topology evidence="1">Peripheral membrane protein</topology>
    </subcellularLocation>
</comment>
<dbReference type="InterPro" id="IPR043148">
    <property type="entry name" value="TagF_C"/>
</dbReference>
<sequence>MLRTFRGMPVARAARDYLLWLDGLVLHWPDRRGPIVPKTVVFESYAGRSYSCSPRAIYEYMVSNPEFSDWKFVWCLIHPSSAPAELVEDPQTRIVGYGTDEYFRVYGTAQYWITNAMLPATVRKRQGQKMLQCWHGTSLKRLRADVLGTNTAINGARDYRRKNRLDVPRFDAFTFQSEFGERTLSGAFELERLGKHVKHLRYGLPRNTRLFEYNEGEIQRIREILGIPVGKKVILYAPTWRDDSLDSANGYVFKEPVDYHQLAQGFGQDAVMLFRAHYMITERPDFDEFAGQIIDASNVADINDLYAVADVLITDYSSVFFDYAALKRPVVFFMKDLVNYRDHLRGFYMDLDDLPGPVVLEEAGLIQEVNSALSASKDVELPTGEFESWDSPDTTKQVVRAFIGG</sequence>
<dbReference type="SUPFAM" id="SSF53756">
    <property type="entry name" value="UDP-Glycosyltransferase/glycogen phosphorylase"/>
    <property type="match status" value="1"/>
</dbReference>
<dbReference type="Gene3D" id="3.40.50.12580">
    <property type="match status" value="1"/>
</dbReference>
<proteinExistence type="inferred from homology"/>
<evidence type="ECO:0000256" key="4">
    <source>
        <dbReference type="ARBA" id="ARBA00022679"/>
    </source>
</evidence>
<dbReference type="InterPro" id="IPR051612">
    <property type="entry name" value="Teichoic_Acid_Biosynth"/>
</dbReference>
<dbReference type="Pfam" id="PF04464">
    <property type="entry name" value="Glyphos_transf"/>
    <property type="match status" value="1"/>
</dbReference>
<protein>
    <recommendedName>
        <fullName evidence="9">CDP-glycerol--glycerophosphate glycerophosphotransferase</fullName>
    </recommendedName>
</protein>
<evidence type="ECO:0000313" key="7">
    <source>
        <dbReference type="EMBL" id="PWF27393.1"/>
    </source>
</evidence>